<dbReference type="PANTHER" id="PTHR24009:SF40">
    <property type="entry name" value="C3H1-TYPE DOMAIN-CONTAINING PROTEIN"/>
    <property type="match status" value="1"/>
</dbReference>
<reference evidence="8" key="1">
    <citation type="submission" date="2019-09" db="EMBL/GenBank/DDBJ databases">
        <title>Draft genome information of white flower Hibiscus syriacus.</title>
        <authorList>
            <person name="Kim Y.-M."/>
        </authorList>
    </citation>
    <scope>NUCLEOTIDE SEQUENCE [LARGE SCALE GENOMIC DNA]</scope>
    <source>
        <strain evidence="8">YM2019G1</strain>
    </source>
</reference>
<accession>A0A6A2ZE10</accession>
<evidence type="ECO:0000313" key="8">
    <source>
        <dbReference type="EMBL" id="KAE8690274.1"/>
    </source>
</evidence>
<dbReference type="PANTHER" id="PTHR24009">
    <property type="entry name" value="RNA-BINDING (RRM/RBD/RNP MOTIFS)"/>
    <property type="match status" value="1"/>
</dbReference>
<keyword evidence="9" id="KW-1185">Reference proteome</keyword>
<evidence type="ECO:0000256" key="6">
    <source>
        <dbReference type="PROSITE-ProRule" id="PRU00723"/>
    </source>
</evidence>
<organism evidence="8 9">
    <name type="scientific">Hibiscus syriacus</name>
    <name type="common">Rose of Sharon</name>
    <dbReference type="NCBI Taxonomy" id="106335"/>
    <lineage>
        <taxon>Eukaryota</taxon>
        <taxon>Viridiplantae</taxon>
        <taxon>Streptophyta</taxon>
        <taxon>Embryophyta</taxon>
        <taxon>Tracheophyta</taxon>
        <taxon>Spermatophyta</taxon>
        <taxon>Magnoliopsida</taxon>
        <taxon>eudicotyledons</taxon>
        <taxon>Gunneridae</taxon>
        <taxon>Pentapetalae</taxon>
        <taxon>rosids</taxon>
        <taxon>malvids</taxon>
        <taxon>Malvales</taxon>
        <taxon>Malvaceae</taxon>
        <taxon>Malvoideae</taxon>
        <taxon>Hibiscus</taxon>
    </lineage>
</organism>
<evidence type="ECO:0000256" key="4">
    <source>
        <dbReference type="ARBA" id="ARBA00022884"/>
    </source>
</evidence>
<evidence type="ECO:0000256" key="3">
    <source>
        <dbReference type="ARBA" id="ARBA00022833"/>
    </source>
</evidence>
<keyword evidence="4" id="KW-0694">RNA-binding</keyword>
<dbReference type="InterPro" id="IPR000571">
    <property type="entry name" value="Znf_CCCH"/>
</dbReference>
<keyword evidence="5" id="KW-0238">DNA-binding</keyword>
<proteinExistence type="predicted"/>
<evidence type="ECO:0000313" key="9">
    <source>
        <dbReference type="Proteomes" id="UP000436088"/>
    </source>
</evidence>
<dbReference type="Proteomes" id="UP000436088">
    <property type="component" value="Unassembled WGS sequence"/>
</dbReference>
<dbReference type="EMBL" id="VEPZ02001155">
    <property type="protein sequence ID" value="KAE8690274.1"/>
    <property type="molecule type" value="Genomic_DNA"/>
</dbReference>
<keyword evidence="2 6" id="KW-0863">Zinc-finger</keyword>
<evidence type="ECO:0000256" key="1">
    <source>
        <dbReference type="ARBA" id="ARBA00022723"/>
    </source>
</evidence>
<keyword evidence="3 6" id="KW-0862">Zinc</keyword>
<dbReference type="AlphaFoldDB" id="A0A6A2ZE10"/>
<keyword evidence="1 6" id="KW-0479">Metal-binding</keyword>
<protein>
    <submittedName>
        <fullName evidence="8">Mitochondrial transcription termination factor family protein isoform 1</fullName>
    </submittedName>
</protein>
<feature type="zinc finger region" description="C3H1-type" evidence="6">
    <location>
        <begin position="35"/>
        <end position="56"/>
    </location>
</feature>
<dbReference type="PROSITE" id="PS50103">
    <property type="entry name" value="ZF_C3H1"/>
    <property type="match status" value="1"/>
</dbReference>
<dbReference type="GO" id="GO:0003677">
    <property type="term" value="F:DNA binding"/>
    <property type="evidence" value="ECO:0007669"/>
    <property type="project" value="UniProtKB-KW"/>
</dbReference>
<dbReference type="GO" id="GO:0008270">
    <property type="term" value="F:zinc ion binding"/>
    <property type="evidence" value="ECO:0007669"/>
    <property type="project" value="UniProtKB-KW"/>
</dbReference>
<dbReference type="GO" id="GO:0003723">
    <property type="term" value="F:RNA binding"/>
    <property type="evidence" value="ECO:0007669"/>
    <property type="project" value="UniProtKB-KW"/>
</dbReference>
<evidence type="ECO:0000256" key="5">
    <source>
        <dbReference type="ARBA" id="ARBA00023125"/>
    </source>
</evidence>
<feature type="domain" description="C3H1-type" evidence="7">
    <location>
        <begin position="35"/>
        <end position="56"/>
    </location>
</feature>
<name>A0A6A2ZE10_HIBSY</name>
<evidence type="ECO:0000256" key="2">
    <source>
        <dbReference type="ARBA" id="ARBA00022771"/>
    </source>
</evidence>
<gene>
    <name evidence="8" type="ORF">F3Y22_tig00110903pilonHSYRG00006</name>
</gene>
<comment type="caution">
    <text evidence="8">The sequence shown here is derived from an EMBL/GenBank/DDBJ whole genome shotgun (WGS) entry which is preliminary data.</text>
</comment>
<evidence type="ECO:0000259" key="7">
    <source>
        <dbReference type="PROSITE" id="PS50103"/>
    </source>
</evidence>
<sequence>MGSLNIRNDNGFSHDYCYCNFRVKPGLRRQQNVPDFPVKTCHYFNKGCCKHGSNCRPHGQHAVILAEDALKHMENRNDQNSPGPVVNGSRQIYLTFPAESTFSEDDVSTNFSSYGQVEDVRIPCQQKRCSAKDIIYRTALLHPGSHLGRVKHVMVVVRMEEPANLYINKPVFWVYENRDGRRT</sequence>